<dbReference type="STRING" id="1125876.SAMN05443292_2190"/>
<evidence type="ECO:0000313" key="13">
    <source>
        <dbReference type="Proteomes" id="UP000198931"/>
    </source>
</evidence>
<dbReference type="InterPro" id="IPR019302">
    <property type="entry name" value="CAP12/PCTIR_TIR_dom"/>
</dbReference>
<dbReference type="EMBL" id="FOQT01000004">
    <property type="protein sequence ID" value="SFI34758.1"/>
    <property type="molecule type" value="Genomic_DNA"/>
</dbReference>
<dbReference type="OrthoDB" id="5497289at2"/>
<keyword evidence="13" id="KW-1185">Reference proteome</keyword>
<keyword evidence="2" id="KW-0378">Hydrolase</keyword>
<comment type="similarity">
    <text evidence="4">In the C-terminal section; belongs to the bacterial STING family.</text>
</comment>
<dbReference type="Proteomes" id="UP000198931">
    <property type="component" value="Unassembled WGS sequence"/>
</dbReference>
<dbReference type="GO" id="GO:0000166">
    <property type="term" value="F:nucleotide binding"/>
    <property type="evidence" value="ECO:0007669"/>
    <property type="project" value="UniProtKB-KW"/>
</dbReference>
<evidence type="ECO:0000256" key="6">
    <source>
        <dbReference type="ARBA" id="ARBA00034339"/>
    </source>
</evidence>
<evidence type="ECO:0000313" key="12">
    <source>
        <dbReference type="EMBL" id="SFI34758.1"/>
    </source>
</evidence>
<sequence>MIKKKLFIGSSSEELKLAEQVKKILENDFEITIWNDNVWDTAIFKINQNFLADLLKASLQFDFGILLGTIDDKVMFRGEEMLQPRDNVLFELGLFTGRLGTSKCAFLIDKEIKLPSDFIGLTLARFDKKDPTTLISAVNQISDLFKNSSDDEINFFPSATLASVYYENLIIPICRYIIENDGYTKDGKHYKKCRINIIIPDRINQDVNLQFEKLKATFTTENVSFKYSGRPRQISIDTQIKNETLEFIEFPTIITGINHAISNLLPNDFNRQSPDYNTILDRELRRFITTLKLLLIKGGFDEMVNVKRESEL</sequence>
<dbReference type="GO" id="GO:0003953">
    <property type="term" value="F:NAD+ nucleosidase activity"/>
    <property type="evidence" value="ECO:0007669"/>
    <property type="project" value="UniProtKB-EC"/>
</dbReference>
<dbReference type="GO" id="GO:0050135">
    <property type="term" value="F:NADP+ nucleosidase activity"/>
    <property type="evidence" value="ECO:0007669"/>
    <property type="project" value="InterPro"/>
</dbReference>
<dbReference type="InterPro" id="IPR046876">
    <property type="entry name" value="Prok_STING"/>
</dbReference>
<evidence type="ECO:0000256" key="3">
    <source>
        <dbReference type="ARBA" id="ARBA00023118"/>
    </source>
</evidence>
<comment type="catalytic activity">
    <reaction evidence="9">
        <text>NAD(+) + H2O = ADP-D-ribose + nicotinamide + H(+)</text>
        <dbReference type="Rhea" id="RHEA:16301"/>
        <dbReference type="ChEBI" id="CHEBI:15377"/>
        <dbReference type="ChEBI" id="CHEBI:15378"/>
        <dbReference type="ChEBI" id="CHEBI:17154"/>
        <dbReference type="ChEBI" id="CHEBI:57540"/>
        <dbReference type="ChEBI" id="CHEBI:57967"/>
        <dbReference type="EC" id="3.2.2.5"/>
    </reaction>
</comment>
<evidence type="ECO:0000256" key="8">
    <source>
        <dbReference type="ARBA" id="ARBA00034366"/>
    </source>
</evidence>
<evidence type="ECO:0000259" key="11">
    <source>
        <dbReference type="Pfam" id="PF20300"/>
    </source>
</evidence>
<reference evidence="12 13" key="1">
    <citation type="submission" date="2016-10" db="EMBL/GenBank/DDBJ databases">
        <authorList>
            <person name="de Groot N.N."/>
        </authorList>
    </citation>
    <scope>NUCLEOTIDE SEQUENCE [LARGE SCALE GENOMIC DNA]</scope>
    <source>
        <strain evidence="12 13">DSM 26000</strain>
    </source>
</reference>
<evidence type="ECO:0000256" key="7">
    <source>
        <dbReference type="ARBA" id="ARBA00034355"/>
    </source>
</evidence>
<feature type="domain" description="CD-NTase-associated protein 12/Pycsar effector protein TIR" evidence="10">
    <location>
        <begin position="5"/>
        <end position="128"/>
    </location>
</feature>
<evidence type="ECO:0000256" key="4">
    <source>
        <dbReference type="ARBA" id="ARBA00034315"/>
    </source>
</evidence>
<evidence type="ECO:0000256" key="5">
    <source>
        <dbReference type="ARBA" id="ARBA00034327"/>
    </source>
</evidence>
<organism evidence="12 13">
    <name type="scientific">Halpernia frigidisoli</name>
    <dbReference type="NCBI Taxonomy" id="1125876"/>
    <lineage>
        <taxon>Bacteria</taxon>
        <taxon>Pseudomonadati</taxon>
        <taxon>Bacteroidota</taxon>
        <taxon>Flavobacteriia</taxon>
        <taxon>Flavobacteriales</taxon>
        <taxon>Weeksellaceae</taxon>
        <taxon>Chryseobacterium group</taxon>
        <taxon>Halpernia</taxon>
    </lineage>
</organism>
<evidence type="ECO:0000256" key="1">
    <source>
        <dbReference type="ARBA" id="ARBA00022741"/>
    </source>
</evidence>
<dbReference type="RefSeq" id="WP_090080510.1">
    <property type="nucleotide sequence ID" value="NZ_FOQT01000004.1"/>
</dbReference>
<name>A0A1I3HG61_9FLAO</name>
<dbReference type="Pfam" id="PF20300">
    <property type="entry name" value="prok_STING"/>
    <property type="match status" value="1"/>
</dbReference>
<dbReference type="EC" id="3.2.2.5" evidence="5"/>
<evidence type="ECO:0000256" key="2">
    <source>
        <dbReference type="ARBA" id="ARBA00022801"/>
    </source>
</evidence>
<dbReference type="AlphaFoldDB" id="A0A1I3HG61"/>
<dbReference type="CDD" id="cd22659">
    <property type="entry name" value="STING_bact-like"/>
    <property type="match status" value="1"/>
</dbReference>
<dbReference type="Pfam" id="PF10137">
    <property type="entry name" value="CAP12-PCTIR_TIR"/>
    <property type="match status" value="1"/>
</dbReference>
<accession>A0A1I3HG61</accession>
<evidence type="ECO:0000256" key="9">
    <source>
        <dbReference type="ARBA" id="ARBA00049230"/>
    </source>
</evidence>
<protein>
    <recommendedName>
        <fullName evidence="6">CD-NTase-associated protein 12</fullName>
        <ecNumber evidence="5">3.2.2.5</ecNumber>
    </recommendedName>
    <alternativeName>
        <fullName evidence="7">NAD(+) hydrolase</fullName>
    </alternativeName>
    <alternativeName>
        <fullName evidence="8">TIR-STING</fullName>
    </alternativeName>
</protein>
<proteinExistence type="inferred from homology"/>
<evidence type="ECO:0000259" key="10">
    <source>
        <dbReference type="Pfam" id="PF10137"/>
    </source>
</evidence>
<dbReference type="GO" id="GO:0051607">
    <property type="term" value="P:defense response to virus"/>
    <property type="evidence" value="ECO:0007669"/>
    <property type="project" value="UniProtKB-KW"/>
</dbReference>
<feature type="domain" description="Prokaryotic STING" evidence="11">
    <location>
        <begin position="157"/>
        <end position="292"/>
    </location>
</feature>
<gene>
    <name evidence="12" type="ORF">SAMN05443292_2190</name>
</gene>
<keyword evidence="3" id="KW-0051">Antiviral defense</keyword>
<keyword evidence="1" id="KW-0547">Nucleotide-binding</keyword>